<dbReference type="SUPFAM" id="SSF56601">
    <property type="entry name" value="beta-lactamase/transpeptidase-like"/>
    <property type="match status" value="1"/>
</dbReference>
<evidence type="ECO:0000313" key="3">
    <source>
        <dbReference type="Proteomes" id="UP000321456"/>
    </source>
</evidence>
<dbReference type="GO" id="GO:0016787">
    <property type="term" value="F:hydrolase activity"/>
    <property type="evidence" value="ECO:0007669"/>
    <property type="project" value="UniProtKB-KW"/>
</dbReference>
<accession>A0A5C8V163</accession>
<dbReference type="PANTHER" id="PTHR43283">
    <property type="entry name" value="BETA-LACTAMASE-RELATED"/>
    <property type="match status" value="1"/>
</dbReference>
<keyword evidence="2" id="KW-0378">Hydrolase</keyword>
<protein>
    <submittedName>
        <fullName evidence="2">Serine hydrolase</fullName>
    </submittedName>
</protein>
<dbReference type="PANTHER" id="PTHR43283:SF7">
    <property type="entry name" value="BETA-LACTAMASE-RELATED DOMAIN-CONTAINING PROTEIN"/>
    <property type="match status" value="1"/>
</dbReference>
<organism evidence="2 3">
    <name type="scientific">Flagellimonas hymeniacidonis</name>
    <dbReference type="NCBI Taxonomy" id="2603628"/>
    <lineage>
        <taxon>Bacteria</taxon>
        <taxon>Pseudomonadati</taxon>
        <taxon>Bacteroidota</taxon>
        <taxon>Flavobacteriia</taxon>
        <taxon>Flavobacteriales</taxon>
        <taxon>Flavobacteriaceae</taxon>
        <taxon>Flagellimonas</taxon>
    </lineage>
</organism>
<comment type="caution">
    <text evidence="2">The sequence shown here is derived from an EMBL/GenBank/DDBJ whole genome shotgun (WGS) entry which is preliminary data.</text>
</comment>
<name>A0A5C8V163_9FLAO</name>
<reference evidence="2 3" key="1">
    <citation type="submission" date="2019-08" db="EMBL/GenBank/DDBJ databases">
        <title>Professor.</title>
        <authorList>
            <person name="Park J.S."/>
        </authorList>
    </citation>
    <scope>NUCLEOTIDE SEQUENCE [LARGE SCALE GENOMIC DNA]</scope>
    <source>
        <strain evidence="2 3">176CP5-101</strain>
    </source>
</reference>
<dbReference type="EMBL" id="VRUR01000002">
    <property type="protein sequence ID" value="TXN35274.1"/>
    <property type="molecule type" value="Genomic_DNA"/>
</dbReference>
<gene>
    <name evidence="2" type="ORF">FVB32_11855</name>
</gene>
<proteinExistence type="predicted"/>
<dbReference type="RefSeq" id="WP_147744009.1">
    <property type="nucleotide sequence ID" value="NZ_VRUR01000002.1"/>
</dbReference>
<dbReference type="AlphaFoldDB" id="A0A5C8V163"/>
<dbReference type="InterPro" id="IPR001466">
    <property type="entry name" value="Beta-lactam-related"/>
</dbReference>
<evidence type="ECO:0000259" key="1">
    <source>
        <dbReference type="Pfam" id="PF00144"/>
    </source>
</evidence>
<keyword evidence="3" id="KW-1185">Reference proteome</keyword>
<dbReference type="Gene3D" id="3.40.710.10">
    <property type="entry name" value="DD-peptidase/beta-lactamase superfamily"/>
    <property type="match status" value="1"/>
</dbReference>
<dbReference type="Pfam" id="PF00144">
    <property type="entry name" value="Beta-lactamase"/>
    <property type="match status" value="1"/>
</dbReference>
<evidence type="ECO:0000313" key="2">
    <source>
        <dbReference type="EMBL" id="TXN35274.1"/>
    </source>
</evidence>
<feature type="domain" description="Beta-lactamase-related" evidence="1">
    <location>
        <begin position="73"/>
        <end position="362"/>
    </location>
</feature>
<sequence length="388" mass="43977">MQSNHITFYFLPLLIITLLTGCNDTKKVEPVNATVKSEIEFPLGGFTENHMDSLFISSMEDAVQKGTYPNIHSVLILKNNKLVYENYFKGKDELWGDDLGIIGHHKDSLHDVRSISKSIVAACIGIALKKEMIDSLSQSVFDFYPEFEEYNTGLRSQITVETLLTMTTGMEWNENVPYTDPRNSEILMTSSDDPIEFVLSRPIITIPGEVWEYNGGTTQLLASIIEKTSGLNIHEFAKKHLFLPLGIEKSEWTEFPGINLPAAASGLRLTSRDLMKFGMLYANEGEWNGNQILSKEWTQKSKQPHIWFGRNNNVGYGYQFWIFKAITINKKQNHLIPSAVGNGGQRIYIDEKNDLIVVITAGNYNNWTLKKDSESLLTDFIYPSLMLN</sequence>
<dbReference type="Proteomes" id="UP000321456">
    <property type="component" value="Unassembled WGS sequence"/>
</dbReference>
<dbReference type="InterPro" id="IPR012338">
    <property type="entry name" value="Beta-lactam/transpept-like"/>
</dbReference>
<dbReference type="InterPro" id="IPR050789">
    <property type="entry name" value="Diverse_Enzym_Activities"/>
</dbReference>